<evidence type="ECO:0000256" key="3">
    <source>
        <dbReference type="ARBA" id="ARBA00022692"/>
    </source>
</evidence>
<keyword evidence="11" id="KW-1185">Reference proteome</keyword>
<feature type="domain" description="Membrane insertase YidC/Oxa/ALB C-terminal" evidence="9">
    <location>
        <begin position="146"/>
        <end position="354"/>
    </location>
</feature>
<accession>A0A250X711</accession>
<protein>
    <recommendedName>
        <fullName evidence="9">Membrane insertase YidC/Oxa/ALB C-terminal domain-containing protein</fullName>
    </recommendedName>
</protein>
<evidence type="ECO:0000256" key="7">
    <source>
        <dbReference type="SAM" id="MobiDB-lite"/>
    </source>
</evidence>
<dbReference type="AlphaFoldDB" id="A0A250X711"/>
<gene>
    <name evidence="10" type="ORF">CEUSTIGMA_g6310.t1</name>
</gene>
<dbReference type="EMBL" id="BEGY01000036">
    <property type="protein sequence ID" value="GAX78871.1"/>
    <property type="molecule type" value="Genomic_DNA"/>
</dbReference>
<dbReference type="OrthoDB" id="2148490at2759"/>
<dbReference type="GO" id="GO:0032979">
    <property type="term" value="P:protein insertion into mitochondrial inner membrane from matrix"/>
    <property type="evidence" value="ECO:0007669"/>
    <property type="project" value="TreeGrafter"/>
</dbReference>
<sequence>MLRRATLRTIHLGQFKSCAEVFAGSATSDFNSRRNHAPPIGELPACSYSMPIAVHHASTWAFWQRKSPPTGTDVQSADVHVSAPTPDVEPNVFPLPESSIEASFAILQAFDAVEKASIAAARAEVWLGSAWFMQGIQAAHSMGLPWWGAVAMVNLSTRLLMSPLMVLSQQATAKMVLFNHNMLHAKKLQNAITKAKNQEEQQSLHRAMQKETATQNAKHGNILGTAVIIPGVMVANATIFVSIFGATSKLMESKAPSLLDGGMLWFTDLTIPDPYFGLPILCTLVTLALVEYGISMTGEQTPMQGSMQKQAEALKWMMRVMSFMFLPAGGYVSAGTAVLWVSNSAFAVAQGICLRSDTFRKGVGLPTMAEMREMSAKIAEVAKPSDPLSISAALDVPMNPVTGKPVTLTEDPKRRVSRPPPPPGTPANWR</sequence>
<keyword evidence="5 8" id="KW-0472">Membrane</keyword>
<comment type="subcellular location">
    <subcellularLocation>
        <location evidence="1 6">Membrane</location>
        <topology evidence="1 6">Multi-pass membrane protein</topology>
    </subcellularLocation>
</comment>
<dbReference type="Pfam" id="PF02096">
    <property type="entry name" value="60KD_IMP"/>
    <property type="match status" value="1"/>
</dbReference>
<dbReference type="Proteomes" id="UP000232323">
    <property type="component" value="Unassembled WGS sequence"/>
</dbReference>
<dbReference type="InterPro" id="IPR001708">
    <property type="entry name" value="YidC/ALB3/OXA1/COX18"/>
</dbReference>
<comment type="similarity">
    <text evidence="2">Belongs to the OXA1/ALB3/YidC (TC 2.A.9.2) family.</text>
</comment>
<organism evidence="10 11">
    <name type="scientific">Chlamydomonas eustigma</name>
    <dbReference type="NCBI Taxonomy" id="1157962"/>
    <lineage>
        <taxon>Eukaryota</taxon>
        <taxon>Viridiplantae</taxon>
        <taxon>Chlorophyta</taxon>
        <taxon>core chlorophytes</taxon>
        <taxon>Chlorophyceae</taxon>
        <taxon>CS clade</taxon>
        <taxon>Chlamydomonadales</taxon>
        <taxon>Chlamydomonadaceae</taxon>
        <taxon>Chlamydomonas</taxon>
    </lineage>
</organism>
<dbReference type="CDD" id="cd20069">
    <property type="entry name" value="5TM_Oxa1-like"/>
    <property type="match status" value="1"/>
</dbReference>
<keyword evidence="3 6" id="KW-0812">Transmembrane</keyword>
<name>A0A250X711_9CHLO</name>
<reference evidence="10 11" key="1">
    <citation type="submission" date="2017-08" db="EMBL/GenBank/DDBJ databases">
        <title>Acidophilic green algal genome provides insights into adaptation to an acidic environment.</title>
        <authorList>
            <person name="Hirooka S."/>
            <person name="Hirose Y."/>
            <person name="Kanesaki Y."/>
            <person name="Higuchi S."/>
            <person name="Fujiwara T."/>
            <person name="Onuma R."/>
            <person name="Era A."/>
            <person name="Ohbayashi R."/>
            <person name="Uzuka A."/>
            <person name="Nozaki H."/>
            <person name="Yoshikawa H."/>
            <person name="Miyagishima S.Y."/>
        </authorList>
    </citation>
    <scope>NUCLEOTIDE SEQUENCE [LARGE SCALE GENOMIC DNA]</scope>
    <source>
        <strain evidence="10 11">NIES-2499</strain>
    </source>
</reference>
<dbReference type="InterPro" id="IPR028055">
    <property type="entry name" value="YidC/Oxa/ALB_C"/>
</dbReference>
<evidence type="ECO:0000256" key="6">
    <source>
        <dbReference type="RuleBase" id="RU003945"/>
    </source>
</evidence>
<keyword evidence="4 8" id="KW-1133">Transmembrane helix</keyword>
<evidence type="ECO:0000256" key="8">
    <source>
        <dbReference type="SAM" id="Phobius"/>
    </source>
</evidence>
<dbReference type="GO" id="GO:0005743">
    <property type="term" value="C:mitochondrial inner membrane"/>
    <property type="evidence" value="ECO:0007669"/>
    <property type="project" value="TreeGrafter"/>
</dbReference>
<feature type="transmembrane region" description="Helical" evidence="8">
    <location>
        <begin position="275"/>
        <end position="295"/>
    </location>
</feature>
<feature type="transmembrane region" description="Helical" evidence="8">
    <location>
        <begin position="222"/>
        <end position="244"/>
    </location>
</feature>
<comment type="caution">
    <text evidence="10">The sequence shown here is derived from an EMBL/GenBank/DDBJ whole genome shotgun (WGS) entry which is preliminary data.</text>
</comment>
<dbReference type="PANTHER" id="PTHR12428">
    <property type="entry name" value="OXA1"/>
    <property type="match status" value="1"/>
</dbReference>
<evidence type="ECO:0000313" key="10">
    <source>
        <dbReference type="EMBL" id="GAX78871.1"/>
    </source>
</evidence>
<evidence type="ECO:0000256" key="5">
    <source>
        <dbReference type="ARBA" id="ARBA00023136"/>
    </source>
</evidence>
<feature type="region of interest" description="Disordered" evidence="7">
    <location>
        <begin position="394"/>
        <end position="430"/>
    </location>
</feature>
<dbReference type="GO" id="GO:0032977">
    <property type="term" value="F:membrane insertase activity"/>
    <property type="evidence" value="ECO:0007669"/>
    <property type="project" value="InterPro"/>
</dbReference>
<dbReference type="STRING" id="1157962.A0A250X711"/>
<evidence type="ECO:0000256" key="4">
    <source>
        <dbReference type="ARBA" id="ARBA00022989"/>
    </source>
</evidence>
<feature type="transmembrane region" description="Helical" evidence="8">
    <location>
        <begin position="316"/>
        <end position="341"/>
    </location>
</feature>
<evidence type="ECO:0000313" key="11">
    <source>
        <dbReference type="Proteomes" id="UP000232323"/>
    </source>
</evidence>
<evidence type="ECO:0000256" key="1">
    <source>
        <dbReference type="ARBA" id="ARBA00004141"/>
    </source>
</evidence>
<feature type="compositionally biased region" description="Pro residues" evidence="7">
    <location>
        <begin position="418"/>
        <end position="430"/>
    </location>
</feature>
<comment type="similarity">
    <text evidence="6">Belongs to the OXA1/ALB3/YidC family.</text>
</comment>
<proteinExistence type="inferred from homology"/>
<evidence type="ECO:0000256" key="2">
    <source>
        <dbReference type="ARBA" id="ARBA00010583"/>
    </source>
</evidence>
<dbReference type="PANTHER" id="PTHR12428:SF65">
    <property type="entry name" value="CYTOCHROME C OXIDASE ASSEMBLY PROTEIN COX18, MITOCHONDRIAL"/>
    <property type="match status" value="1"/>
</dbReference>
<evidence type="ECO:0000259" key="9">
    <source>
        <dbReference type="Pfam" id="PF02096"/>
    </source>
</evidence>